<name>X1S8L0_9ZZZZ</name>
<reference evidence="2" key="1">
    <citation type="journal article" date="2014" name="Front. Microbiol.">
        <title>High frequency of phylogenetically diverse reductive dehalogenase-homologous genes in deep subseafloor sedimentary metagenomes.</title>
        <authorList>
            <person name="Kawai M."/>
            <person name="Futagami T."/>
            <person name="Toyoda A."/>
            <person name="Takaki Y."/>
            <person name="Nishi S."/>
            <person name="Hori S."/>
            <person name="Arai W."/>
            <person name="Tsubouchi T."/>
            <person name="Morono Y."/>
            <person name="Uchiyama I."/>
            <person name="Ito T."/>
            <person name="Fujiyama A."/>
            <person name="Inagaki F."/>
            <person name="Takami H."/>
        </authorList>
    </citation>
    <scope>NUCLEOTIDE SEQUENCE</scope>
    <source>
        <strain evidence="2">Expedition CK06-06</strain>
    </source>
</reference>
<sequence>MDQENPTNPNPCPVGLPRDHCPRCAFYLNNYCHYPQLILWLSICEQQWYQDAYAPLTQKLGSKTSSDPLG</sequence>
<proteinExistence type="predicted"/>
<evidence type="ECO:0000313" key="2">
    <source>
        <dbReference type="EMBL" id="GAI64104.1"/>
    </source>
</evidence>
<organism evidence="2">
    <name type="scientific">marine sediment metagenome</name>
    <dbReference type="NCBI Taxonomy" id="412755"/>
    <lineage>
        <taxon>unclassified sequences</taxon>
        <taxon>metagenomes</taxon>
        <taxon>ecological metagenomes</taxon>
    </lineage>
</organism>
<protein>
    <submittedName>
        <fullName evidence="2">Uncharacterized protein</fullName>
    </submittedName>
</protein>
<accession>X1S8L0</accession>
<dbReference type="EMBL" id="BARV01000224">
    <property type="protein sequence ID" value="GAH95320.1"/>
    <property type="molecule type" value="Genomic_DNA"/>
</dbReference>
<dbReference type="EMBL" id="BARW01001810">
    <property type="protein sequence ID" value="GAI64104.1"/>
    <property type="molecule type" value="Genomic_DNA"/>
</dbReference>
<dbReference type="AlphaFoldDB" id="X1S8L0"/>
<evidence type="ECO:0000313" key="1">
    <source>
        <dbReference type="EMBL" id="GAH95320.1"/>
    </source>
</evidence>
<gene>
    <name evidence="1" type="ORF">S06H3_00989</name>
    <name evidence="2" type="ORF">S12H4_05457</name>
</gene>
<comment type="caution">
    <text evidence="2">The sequence shown here is derived from an EMBL/GenBank/DDBJ whole genome shotgun (WGS) entry which is preliminary data.</text>
</comment>